<dbReference type="InterPro" id="IPR001012">
    <property type="entry name" value="UBX_dom"/>
</dbReference>
<dbReference type="InterPro" id="IPR054109">
    <property type="entry name" value="UBA_8"/>
</dbReference>
<gene>
    <name evidence="4" type="primary">UBXN7</name>
    <name evidence="4" type="ORF">DERF_001108</name>
</gene>
<feature type="compositionally biased region" description="Low complexity" evidence="2">
    <location>
        <begin position="58"/>
        <end position="80"/>
    </location>
</feature>
<dbReference type="AlphaFoldDB" id="A0A922I7Z1"/>
<dbReference type="SUPFAM" id="SSF54236">
    <property type="entry name" value="Ubiquitin-like"/>
    <property type="match status" value="1"/>
</dbReference>
<dbReference type="CDD" id="cd02958">
    <property type="entry name" value="UAS"/>
    <property type="match status" value="1"/>
</dbReference>
<dbReference type="Proteomes" id="UP000790347">
    <property type="component" value="Unassembled WGS sequence"/>
</dbReference>
<keyword evidence="5" id="KW-1185">Reference proteome</keyword>
<keyword evidence="1" id="KW-0597">Phosphoprotein</keyword>
<comment type="caution">
    <text evidence="4">The sequence shown here is derived from an EMBL/GenBank/DDBJ whole genome shotgun (WGS) entry which is preliminary data.</text>
</comment>
<reference evidence="4" key="1">
    <citation type="submission" date="2013-05" db="EMBL/GenBank/DDBJ databases">
        <authorList>
            <person name="Yim A.K.Y."/>
            <person name="Chan T.F."/>
            <person name="Ji K.M."/>
            <person name="Liu X.Y."/>
            <person name="Zhou J.W."/>
            <person name="Li R.Q."/>
            <person name="Yang K.Y."/>
            <person name="Li J."/>
            <person name="Li M."/>
            <person name="Law P.T.W."/>
            <person name="Wu Y.L."/>
            <person name="Cai Z.L."/>
            <person name="Qin H."/>
            <person name="Bao Y."/>
            <person name="Leung R.K.K."/>
            <person name="Ng P.K.S."/>
            <person name="Zou J."/>
            <person name="Zhong X.J."/>
            <person name="Ran P.X."/>
            <person name="Zhong N.S."/>
            <person name="Liu Z.G."/>
            <person name="Tsui S.K.W."/>
        </authorList>
    </citation>
    <scope>NUCLEOTIDE SEQUENCE</scope>
    <source>
        <strain evidence="4">Derf</strain>
        <tissue evidence="4">Whole organism</tissue>
    </source>
</reference>
<dbReference type="Gene3D" id="3.10.20.90">
    <property type="entry name" value="Phosphatidylinositol 3-kinase Catalytic Subunit, Chain A, domain 1"/>
    <property type="match status" value="1"/>
</dbReference>
<dbReference type="SUPFAM" id="SSF52833">
    <property type="entry name" value="Thioredoxin-like"/>
    <property type="match status" value="1"/>
</dbReference>
<dbReference type="Pfam" id="PF22566">
    <property type="entry name" value="UBA_8"/>
    <property type="match status" value="1"/>
</dbReference>
<dbReference type="PROSITE" id="PS50033">
    <property type="entry name" value="UBX"/>
    <property type="match status" value="1"/>
</dbReference>
<dbReference type="FunFam" id="3.40.30.10:FF:000079">
    <property type="entry name" value="UBX domain-containing protein 7"/>
    <property type="match status" value="1"/>
</dbReference>
<dbReference type="InterPro" id="IPR009060">
    <property type="entry name" value="UBA-like_sf"/>
</dbReference>
<dbReference type="GO" id="GO:0043130">
    <property type="term" value="F:ubiquitin binding"/>
    <property type="evidence" value="ECO:0007669"/>
    <property type="project" value="TreeGrafter"/>
</dbReference>
<reference evidence="4" key="2">
    <citation type="journal article" date="2022" name="Res Sq">
        <title>Comparative Genomics Reveals Insights into the Divergent Evolution of Astigmatic Mites and Household Pest Adaptations.</title>
        <authorList>
            <person name="Xiong Q."/>
            <person name="Wan A.T.-Y."/>
            <person name="Liu X.-Y."/>
            <person name="Fung C.S.-H."/>
            <person name="Xiao X."/>
            <person name="Malainual N."/>
            <person name="Hou J."/>
            <person name="Wang L."/>
            <person name="Wang M."/>
            <person name="Yang K."/>
            <person name="Cui Y."/>
            <person name="Leung E."/>
            <person name="Nong W."/>
            <person name="Shin S.-K."/>
            <person name="Au S."/>
            <person name="Jeong K.Y."/>
            <person name="Chew F.T."/>
            <person name="Hui J."/>
            <person name="Leung T.F."/>
            <person name="Tungtrongchitr A."/>
            <person name="Zhong N."/>
            <person name="Liu Z."/>
            <person name="Tsui S."/>
        </authorList>
    </citation>
    <scope>NUCLEOTIDE SEQUENCE</scope>
    <source>
        <strain evidence="4">Derf</strain>
        <tissue evidence="4">Whole organism</tissue>
    </source>
</reference>
<dbReference type="InterPro" id="IPR006577">
    <property type="entry name" value="UAS"/>
</dbReference>
<dbReference type="PANTHER" id="PTHR23322:SF6">
    <property type="entry name" value="UBX DOMAIN-CONTAINING PROTEIN 7"/>
    <property type="match status" value="1"/>
</dbReference>
<evidence type="ECO:0000256" key="2">
    <source>
        <dbReference type="SAM" id="MobiDB-lite"/>
    </source>
</evidence>
<dbReference type="CDD" id="cd14345">
    <property type="entry name" value="UBA_UBXD7"/>
    <property type="match status" value="1"/>
</dbReference>
<feature type="region of interest" description="Disordered" evidence="2">
    <location>
        <begin position="58"/>
        <end position="83"/>
    </location>
</feature>
<dbReference type="GO" id="GO:0043161">
    <property type="term" value="P:proteasome-mediated ubiquitin-dependent protein catabolic process"/>
    <property type="evidence" value="ECO:0007669"/>
    <property type="project" value="TreeGrafter"/>
</dbReference>
<dbReference type="InterPro" id="IPR050730">
    <property type="entry name" value="UBX_domain-protein"/>
</dbReference>
<dbReference type="PANTHER" id="PTHR23322">
    <property type="entry name" value="FAS-ASSOCIATED PROTEIN"/>
    <property type="match status" value="1"/>
</dbReference>
<dbReference type="GO" id="GO:0005634">
    <property type="term" value="C:nucleus"/>
    <property type="evidence" value="ECO:0007669"/>
    <property type="project" value="TreeGrafter"/>
</dbReference>
<dbReference type="Gene3D" id="1.10.8.10">
    <property type="entry name" value="DNA helicase RuvA subunit, C-terminal domain"/>
    <property type="match status" value="1"/>
</dbReference>
<feature type="domain" description="UBX" evidence="3">
    <location>
        <begin position="362"/>
        <end position="440"/>
    </location>
</feature>
<organism evidence="4 5">
    <name type="scientific">Dermatophagoides farinae</name>
    <name type="common">American house dust mite</name>
    <dbReference type="NCBI Taxonomy" id="6954"/>
    <lineage>
        <taxon>Eukaryota</taxon>
        <taxon>Metazoa</taxon>
        <taxon>Ecdysozoa</taxon>
        <taxon>Arthropoda</taxon>
        <taxon>Chelicerata</taxon>
        <taxon>Arachnida</taxon>
        <taxon>Acari</taxon>
        <taxon>Acariformes</taxon>
        <taxon>Sarcoptiformes</taxon>
        <taxon>Astigmata</taxon>
        <taxon>Psoroptidia</taxon>
        <taxon>Analgoidea</taxon>
        <taxon>Pyroglyphidae</taxon>
        <taxon>Dermatophagoidinae</taxon>
        <taxon>Dermatophagoides</taxon>
    </lineage>
</organism>
<sequence>MENQTEQDSLLTQFINITGADESIAKNALEACNWNVELAMDMFLDSNLAQTAAATTTTTSSSSSSAAAANNQSNNSSAANIITEEVRPPIPPVRQVLVEDYPRNMYASSSSGFDGFRNFQEESRWQEQQLNDEPEQSIDSSNRRRTFDDLFRPPLDLIYRGSFDMAKYEGQRSNKWLLVNIQNPKEFSCQVLNRDVWSNSAVKDIINEHFIFWQTYHDTQQGQNFISFYQVHQFPYISIIDPRTGEKIIFWHEIDTVTFCEKVTQFLNEHPSPTGKSQTSSSSSVVANNPSISYENFQKPSPYEESEREQIEAAIKASLQDMEVHNNDDDDDDDDCKIVKNDSMIEQQQPKQDDWRNYLGSDESNKMEIVIRYPNGNKEKVMFPSDSKLKALFLYVTEHGYNMNEYDLITNFPKKNLSSSYNDTATLENVGIHSRDTLYVQTKN</sequence>
<dbReference type="SMART" id="SM00594">
    <property type="entry name" value="UAS"/>
    <property type="match status" value="1"/>
</dbReference>
<evidence type="ECO:0000259" key="3">
    <source>
        <dbReference type="PROSITE" id="PS50033"/>
    </source>
</evidence>
<evidence type="ECO:0000313" key="4">
    <source>
        <dbReference type="EMBL" id="KAH9527062.1"/>
    </source>
</evidence>
<dbReference type="EMBL" id="ASGP02000001">
    <property type="protein sequence ID" value="KAH9527062.1"/>
    <property type="molecule type" value="Genomic_DNA"/>
</dbReference>
<evidence type="ECO:0000313" key="5">
    <source>
        <dbReference type="Proteomes" id="UP000790347"/>
    </source>
</evidence>
<evidence type="ECO:0000256" key="1">
    <source>
        <dbReference type="ARBA" id="ARBA00022553"/>
    </source>
</evidence>
<dbReference type="InterPro" id="IPR029071">
    <property type="entry name" value="Ubiquitin-like_domsf"/>
</dbReference>
<feature type="region of interest" description="Disordered" evidence="2">
    <location>
        <begin position="270"/>
        <end position="310"/>
    </location>
</feature>
<protein>
    <submittedName>
        <fullName evidence="4">UBX domain-containing protein 7</fullName>
    </submittedName>
</protein>
<dbReference type="Pfam" id="PF13899">
    <property type="entry name" value="Thioredoxin_7"/>
    <property type="match status" value="1"/>
</dbReference>
<dbReference type="SUPFAM" id="SSF46934">
    <property type="entry name" value="UBA-like"/>
    <property type="match status" value="1"/>
</dbReference>
<dbReference type="SMART" id="SM00166">
    <property type="entry name" value="UBX"/>
    <property type="match status" value="1"/>
</dbReference>
<accession>A0A922I7Z1</accession>
<feature type="compositionally biased region" description="Low complexity" evidence="2">
    <location>
        <begin position="272"/>
        <end position="293"/>
    </location>
</feature>
<dbReference type="Gene3D" id="3.40.30.10">
    <property type="entry name" value="Glutaredoxin"/>
    <property type="match status" value="1"/>
</dbReference>
<dbReference type="InterPro" id="IPR036249">
    <property type="entry name" value="Thioredoxin-like_sf"/>
</dbReference>
<dbReference type="Pfam" id="PF00789">
    <property type="entry name" value="UBX"/>
    <property type="match status" value="1"/>
</dbReference>
<name>A0A922I7Z1_DERFA</name>
<proteinExistence type="predicted"/>